<accession>A0ABZ0NFR5</accession>
<feature type="compositionally biased region" description="Polar residues" evidence="1">
    <location>
        <begin position="98"/>
        <end position="112"/>
    </location>
</feature>
<sequence length="163" mass="18272">MDGHLQDDLLPPPAKPSAAILRLRKTDPQLFNFLQKISRRRMSQEDTDLLNSIVALGDINDDEWVIDALREGFKDVFDSLHTTTTASTRKIFPPSRADSFSASRTNRSSAQANGPPAGPRAPPVQTQRSLWPVEMHRPVDQVFPLLGRNHFHAANHVFRPSQS</sequence>
<organism evidence="2 3">
    <name type="scientific">Cercospora beticola</name>
    <name type="common">Sugarbeet leaf spot fungus</name>
    <dbReference type="NCBI Taxonomy" id="122368"/>
    <lineage>
        <taxon>Eukaryota</taxon>
        <taxon>Fungi</taxon>
        <taxon>Dikarya</taxon>
        <taxon>Ascomycota</taxon>
        <taxon>Pezizomycotina</taxon>
        <taxon>Dothideomycetes</taxon>
        <taxon>Dothideomycetidae</taxon>
        <taxon>Mycosphaerellales</taxon>
        <taxon>Mycosphaerellaceae</taxon>
        <taxon>Cercospora</taxon>
    </lineage>
</organism>
<evidence type="ECO:0000313" key="3">
    <source>
        <dbReference type="Proteomes" id="UP001302367"/>
    </source>
</evidence>
<dbReference type="GeneID" id="90643914"/>
<gene>
    <name evidence="2" type="ORF">RHO25_002961</name>
</gene>
<reference evidence="2 3" key="1">
    <citation type="submission" date="2023-09" db="EMBL/GenBank/DDBJ databases">
        <title>Complete-Gapless Cercospora beticola genome.</title>
        <authorList>
            <person name="Wyatt N.A."/>
            <person name="Spanner R.E."/>
            <person name="Bolton M.D."/>
        </authorList>
    </citation>
    <scope>NUCLEOTIDE SEQUENCE [LARGE SCALE GENOMIC DNA]</scope>
    <source>
        <strain evidence="2">Cb09-40</strain>
    </source>
</reference>
<protein>
    <submittedName>
        <fullName evidence="2">Uncharacterized protein</fullName>
    </submittedName>
</protein>
<name>A0ABZ0NFR5_CERBT</name>
<feature type="region of interest" description="Disordered" evidence="1">
    <location>
        <begin position="84"/>
        <end position="125"/>
    </location>
</feature>
<dbReference type="Proteomes" id="UP001302367">
    <property type="component" value="Chromosome 2"/>
</dbReference>
<evidence type="ECO:0000313" key="2">
    <source>
        <dbReference type="EMBL" id="WPA98349.1"/>
    </source>
</evidence>
<proteinExistence type="predicted"/>
<keyword evidence="3" id="KW-1185">Reference proteome</keyword>
<dbReference type="RefSeq" id="XP_065458399.1">
    <property type="nucleotide sequence ID" value="XM_065602327.1"/>
</dbReference>
<dbReference type="EMBL" id="CP134185">
    <property type="protein sequence ID" value="WPA98349.1"/>
    <property type="molecule type" value="Genomic_DNA"/>
</dbReference>
<evidence type="ECO:0000256" key="1">
    <source>
        <dbReference type="SAM" id="MobiDB-lite"/>
    </source>
</evidence>